<evidence type="ECO:0000313" key="2">
    <source>
        <dbReference type="EMBL" id="MBB5064789.1"/>
    </source>
</evidence>
<dbReference type="Proteomes" id="UP000584867">
    <property type="component" value="Unassembled WGS sequence"/>
</dbReference>
<accession>A0A7W8EAR4</accession>
<dbReference type="AlphaFoldDB" id="A0A7W8EAR4"/>
<dbReference type="EMBL" id="JACHIO010000012">
    <property type="protein sequence ID" value="MBB5064789.1"/>
    <property type="molecule type" value="Genomic_DNA"/>
</dbReference>
<proteinExistence type="predicted"/>
<feature type="compositionally biased region" description="Polar residues" evidence="1">
    <location>
        <begin position="85"/>
        <end position="99"/>
    </location>
</feature>
<feature type="region of interest" description="Disordered" evidence="1">
    <location>
        <begin position="79"/>
        <end position="101"/>
    </location>
</feature>
<comment type="caution">
    <text evidence="2">The sequence shown here is derived from an EMBL/GenBank/DDBJ whole genome shotgun (WGS) entry which is preliminary data.</text>
</comment>
<protein>
    <submittedName>
        <fullName evidence="2">Uncharacterized protein</fullName>
    </submittedName>
</protein>
<sequence>MSKLNIQIFVDVIAMMTGSPVEKTVFIYDDSPSGSVGKGTHKAISAVYPGQLIQWNLYPVDVQTPVWLGGITFGPQETGAAATPQAGSTATTNSSNGAQAGQGLVGSETPWLCTWTGYAPLCMLPNYGHPYTLHLQFGTTGKMISVAGPQLAFPTMYAPAPVRTDSVL</sequence>
<gene>
    <name evidence="2" type="ORF">HDF15_003149</name>
</gene>
<dbReference type="RefSeq" id="WP_184256960.1">
    <property type="nucleotide sequence ID" value="NZ_JACHIO010000012.1"/>
</dbReference>
<name>A0A7W8EAR4_9BACT</name>
<organism evidence="2 3">
    <name type="scientific">Granulicella mallensis</name>
    <dbReference type="NCBI Taxonomy" id="940614"/>
    <lineage>
        <taxon>Bacteria</taxon>
        <taxon>Pseudomonadati</taxon>
        <taxon>Acidobacteriota</taxon>
        <taxon>Terriglobia</taxon>
        <taxon>Terriglobales</taxon>
        <taxon>Acidobacteriaceae</taxon>
        <taxon>Granulicella</taxon>
    </lineage>
</organism>
<reference evidence="2 3" key="1">
    <citation type="submission" date="2020-08" db="EMBL/GenBank/DDBJ databases">
        <title>Genomic Encyclopedia of Type Strains, Phase IV (KMG-V): Genome sequencing to study the core and pangenomes of soil and plant-associated prokaryotes.</title>
        <authorList>
            <person name="Whitman W."/>
        </authorList>
    </citation>
    <scope>NUCLEOTIDE SEQUENCE [LARGE SCALE GENOMIC DNA]</scope>
    <source>
        <strain evidence="2 3">X5P3</strain>
    </source>
</reference>
<evidence type="ECO:0000256" key="1">
    <source>
        <dbReference type="SAM" id="MobiDB-lite"/>
    </source>
</evidence>
<evidence type="ECO:0000313" key="3">
    <source>
        <dbReference type="Proteomes" id="UP000584867"/>
    </source>
</evidence>